<evidence type="ECO:0000256" key="1">
    <source>
        <dbReference type="SAM" id="MobiDB-lite"/>
    </source>
</evidence>
<name>A0A0R0D9V1_9GAMM</name>
<dbReference type="Proteomes" id="UP000051386">
    <property type="component" value="Unassembled WGS sequence"/>
</dbReference>
<evidence type="ECO:0000313" key="2">
    <source>
        <dbReference type="EMBL" id="KRG74670.1"/>
    </source>
</evidence>
<reference evidence="2 3" key="1">
    <citation type="submission" date="2015-05" db="EMBL/GenBank/DDBJ databases">
        <title>Genome sequencing and analysis of members of genus Stenotrophomonas.</title>
        <authorList>
            <person name="Patil P.P."/>
            <person name="Midha S."/>
            <person name="Patil P.B."/>
        </authorList>
    </citation>
    <scope>NUCLEOTIDE SEQUENCE [LARGE SCALE GENOMIC DNA]</scope>
    <source>
        <strain evidence="2 3">DSM 21508</strain>
    </source>
</reference>
<accession>A0A0R0D9V1</accession>
<sequence>MRALFVGGVVDNSEMDLEGNQPPVHYPEDTGGGHSRYRLHQVGKTSDGTVAYAVYGAPDITDEEVSRVADERAYARRFEAEASLFEH</sequence>
<proteinExistence type="predicted"/>
<feature type="region of interest" description="Disordered" evidence="1">
    <location>
        <begin position="14"/>
        <end position="36"/>
    </location>
</feature>
<dbReference type="AlphaFoldDB" id="A0A0R0D9V1"/>
<organism evidence="2 3">
    <name type="scientific">Stenotrophomonas chelatiphaga</name>
    <dbReference type="NCBI Taxonomy" id="517011"/>
    <lineage>
        <taxon>Bacteria</taxon>
        <taxon>Pseudomonadati</taxon>
        <taxon>Pseudomonadota</taxon>
        <taxon>Gammaproteobacteria</taxon>
        <taxon>Lysobacterales</taxon>
        <taxon>Lysobacteraceae</taxon>
        <taxon>Stenotrophomonas</taxon>
    </lineage>
</organism>
<evidence type="ECO:0000313" key="3">
    <source>
        <dbReference type="Proteomes" id="UP000051386"/>
    </source>
</evidence>
<dbReference type="RefSeq" id="WP_057507898.1">
    <property type="nucleotide sequence ID" value="NZ_DAMBRS010000022.1"/>
</dbReference>
<dbReference type="EMBL" id="LDJK01000021">
    <property type="protein sequence ID" value="KRG74670.1"/>
    <property type="molecule type" value="Genomic_DNA"/>
</dbReference>
<dbReference type="PATRIC" id="fig|517011.3.peg.964"/>
<keyword evidence="3" id="KW-1185">Reference proteome</keyword>
<gene>
    <name evidence="2" type="ORF">ABB28_06720</name>
</gene>
<protein>
    <submittedName>
        <fullName evidence="2">Uncharacterized protein</fullName>
    </submittedName>
</protein>
<comment type="caution">
    <text evidence="2">The sequence shown here is derived from an EMBL/GenBank/DDBJ whole genome shotgun (WGS) entry which is preliminary data.</text>
</comment>